<dbReference type="Gene3D" id="6.20.120.50">
    <property type="match status" value="1"/>
</dbReference>
<dbReference type="GeneID" id="93864825"/>
<proteinExistence type="predicted"/>
<accession>D9TMS9</accession>
<organism evidence="1 2">
    <name type="scientific">Thermoanaerobacterium thermosaccharolyticum (strain ATCC 7956 / DSM 571 / NCIMB 9385 / NCA 3814 / NCTC 13789 / WDCM 00135 / 2032)</name>
    <name type="common">Clostridium thermosaccharolyticum</name>
    <dbReference type="NCBI Taxonomy" id="580327"/>
    <lineage>
        <taxon>Bacteria</taxon>
        <taxon>Bacillati</taxon>
        <taxon>Bacillota</taxon>
        <taxon>Clostridia</taxon>
        <taxon>Thermoanaerobacterales</taxon>
        <taxon>Thermoanaerobacteraceae</taxon>
        <taxon>Thermoanaerobacterium</taxon>
    </lineage>
</organism>
<dbReference type="eggNOG" id="ENOG5032YYQ">
    <property type="taxonomic scope" value="Bacteria"/>
</dbReference>
<dbReference type="Pfam" id="PF11213">
    <property type="entry name" value="DUF3006"/>
    <property type="match status" value="1"/>
</dbReference>
<dbReference type="EMBL" id="CP002171">
    <property type="protein sequence ID" value="ADL69487.1"/>
    <property type="molecule type" value="Genomic_DNA"/>
</dbReference>
<gene>
    <name evidence="1" type="ordered locus">Tthe_2005</name>
</gene>
<dbReference type="STRING" id="580327.Tthe_2005"/>
<dbReference type="InterPro" id="IPR021377">
    <property type="entry name" value="DUF3006"/>
</dbReference>
<evidence type="ECO:0000313" key="2">
    <source>
        <dbReference type="Proteomes" id="UP000001626"/>
    </source>
</evidence>
<dbReference type="HOGENOM" id="CLU_181623_0_1_9"/>
<reference evidence="1 2" key="1">
    <citation type="submission" date="2010-08" db="EMBL/GenBank/DDBJ databases">
        <title>Complete sequence of Thermoanaerobacterium thermosaccharolyticum DSM 571.</title>
        <authorList>
            <consortium name="US DOE Joint Genome Institute"/>
            <person name="Lucas S."/>
            <person name="Copeland A."/>
            <person name="Lapidus A."/>
            <person name="Cheng J.-F."/>
            <person name="Bruce D."/>
            <person name="Goodwin L."/>
            <person name="Pitluck S."/>
            <person name="Teshima H."/>
            <person name="Detter J.C."/>
            <person name="Han C."/>
            <person name="Tapia R."/>
            <person name="Land M."/>
            <person name="Hauser L."/>
            <person name="Chang Y.-J."/>
            <person name="Jeffries C."/>
            <person name="Kyrpides N."/>
            <person name="Ivanova N."/>
            <person name="Mikhailova N."/>
            <person name="Hemme C.L."/>
            <person name="Woyke T."/>
        </authorList>
    </citation>
    <scope>NUCLEOTIDE SEQUENCE [LARGE SCALE GENOMIC DNA]</scope>
    <source>
        <strain evidence="2">ATCC 7956 / DSM 571 / NCIMB 9385 / NCA 3814 / NCTC 13789 / WDCM 00135 / 2032</strain>
    </source>
</reference>
<dbReference type="Proteomes" id="UP000001626">
    <property type="component" value="Chromosome"/>
</dbReference>
<protein>
    <submittedName>
        <fullName evidence="1">Uncharacterized protein</fullName>
    </submittedName>
</protein>
<dbReference type="AlphaFoldDB" id="D9TMS9"/>
<sequence>MDEKCIIDRFEGDYAVIEYGRTTFNLPRSLLPREAKEGDILTFDIHIDKEETKMRSQYIKKLADELFRE</sequence>
<evidence type="ECO:0000313" key="1">
    <source>
        <dbReference type="EMBL" id="ADL69487.1"/>
    </source>
</evidence>
<keyword evidence="2" id="KW-1185">Reference proteome</keyword>
<name>D9TMS9_THETC</name>
<dbReference type="KEGG" id="ttm:Tthe_2005"/>
<dbReference type="RefSeq" id="WP_013298453.1">
    <property type="nucleotide sequence ID" value="NC_014410.1"/>
</dbReference>